<dbReference type="InterPro" id="IPR001567">
    <property type="entry name" value="Pept_M3A_M3B_dom"/>
</dbReference>
<organism evidence="17 18">
    <name type="scientific">Golovinomyces cichoracearum</name>
    <dbReference type="NCBI Taxonomy" id="62708"/>
    <lineage>
        <taxon>Eukaryota</taxon>
        <taxon>Fungi</taxon>
        <taxon>Dikarya</taxon>
        <taxon>Ascomycota</taxon>
        <taxon>Pezizomycotina</taxon>
        <taxon>Leotiomycetes</taxon>
        <taxon>Erysiphales</taxon>
        <taxon>Erysiphaceae</taxon>
        <taxon>Golovinomyces</taxon>
    </lineage>
</organism>
<comment type="caution">
    <text evidence="17">The sequence shown here is derived from an EMBL/GenBank/DDBJ whole genome shotgun (WGS) entry which is preliminary data.</text>
</comment>
<dbReference type="Gene3D" id="1.10.1370.10">
    <property type="entry name" value="Neurolysin, domain 3"/>
    <property type="match status" value="1"/>
</dbReference>
<keyword evidence="8 15" id="KW-0378">Hydrolase</keyword>
<evidence type="ECO:0000313" key="17">
    <source>
        <dbReference type="EMBL" id="RKF76413.1"/>
    </source>
</evidence>
<evidence type="ECO:0000256" key="12">
    <source>
        <dbReference type="ARBA" id="ARBA00023128"/>
    </source>
</evidence>
<comment type="function">
    <text evidence="13">Cleaves proteins, imported into the mitochondrion, to their mature size. While most mitochondrial precursor proteins are processed to the mature form in one step by mitochondrial processing peptidase (MPP), the sequential cleavage by MIP of an octapeptide after initial processing by MPP is a required step for a subgroup of nuclear-encoded precursor proteins destined for the matrix or the inner membrane.</text>
</comment>
<evidence type="ECO:0000256" key="3">
    <source>
        <dbReference type="ARBA" id="ARBA00006040"/>
    </source>
</evidence>
<dbReference type="Proteomes" id="UP000285326">
    <property type="component" value="Unassembled WGS sequence"/>
</dbReference>
<evidence type="ECO:0000256" key="8">
    <source>
        <dbReference type="ARBA" id="ARBA00022801"/>
    </source>
</evidence>
<feature type="domain" description="Peptidase M3A/M3B catalytic" evidence="16">
    <location>
        <begin position="295"/>
        <end position="777"/>
    </location>
</feature>
<comment type="cofactor">
    <cofactor evidence="15">
        <name>Zn(2+)</name>
        <dbReference type="ChEBI" id="CHEBI:29105"/>
    </cofactor>
    <text evidence="15">Binds 1 zinc ion.</text>
</comment>
<dbReference type="GO" id="GO:0005759">
    <property type="term" value="C:mitochondrial matrix"/>
    <property type="evidence" value="ECO:0007669"/>
    <property type="project" value="UniProtKB-SubCell"/>
</dbReference>
<protein>
    <recommendedName>
        <fullName evidence="5">Mitochondrial intermediate peptidase</fullName>
        <ecNumber evidence="4">3.4.24.59</ecNumber>
    </recommendedName>
    <alternativeName>
        <fullName evidence="14">Octapeptidyl aminopeptidase</fullName>
    </alternativeName>
</protein>
<evidence type="ECO:0000256" key="10">
    <source>
        <dbReference type="ARBA" id="ARBA00022946"/>
    </source>
</evidence>
<dbReference type="InterPro" id="IPR024079">
    <property type="entry name" value="MetalloPept_cat_dom_sf"/>
</dbReference>
<keyword evidence="6 15" id="KW-0645">Protease</keyword>
<dbReference type="InterPro" id="IPR033851">
    <property type="entry name" value="M3A_MIP"/>
</dbReference>
<evidence type="ECO:0000256" key="14">
    <source>
        <dbReference type="ARBA" id="ARBA00032470"/>
    </source>
</evidence>
<dbReference type="PANTHER" id="PTHR11804">
    <property type="entry name" value="PROTEASE M3 THIMET OLIGOPEPTIDASE-RELATED"/>
    <property type="match status" value="1"/>
</dbReference>
<keyword evidence="11 15" id="KW-0482">Metalloprotease</keyword>
<dbReference type="InterPro" id="IPR024077">
    <property type="entry name" value="Neurolysin/TOP_dom2"/>
</dbReference>
<dbReference type="PANTHER" id="PTHR11804:SF79">
    <property type="entry name" value="MITOCHONDRIAL INTERMEDIATE PEPTIDASE"/>
    <property type="match status" value="1"/>
</dbReference>
<dbReference type="SUPFAM" id="SSF55486">
    <property type="entry name" value="Metalloproteases ('zincins'), catalytic domain"/>
    <property type="match status" value="1"/>
</dbReference>
<evidence type="ECO:0000256" key="11">
    <source>
        <dbReference type="ARBA" id="ARBA00023049"/>
    </source>
</evidence>
<evidence type="ECO:0000256" key="13">
    <source>
        <dbReference type="ARBA" id="ARBA00025208"/>
    </source>
</evidence>
<keyword evidence="9 15" id="KW-0862">Zinc</keyword>
<dbReference type="GO" id="GO:0006627">
    <property type="term" value="P:protein processing involved in protein targeting to mitochondrion"/>
    <property type="evidence" value="ECO:0007669"/>
    <property type="project" value="TreeGrafter"/>
</dbReference>
<dbReference type="EC" id="3.4.24.59" evidence="4"/>
<name>A0A420IPF3_9PEZI</name>
<reference evidence="17 18" key="1">
    <citation type="journal article" date="2018" name="BMC Genomics">
        <title>Comparative genome analyses reveal sequence features reflecting distinct modes of host-adaptation between dicot and monocot powdery mildew.</title>
        <authorList>
            <person name="Wu Y."/>
            <person name="Ma X."/>
            <person name="Pan Z."/>
            <person name="Kale S.D."/>
            <person name="Song Y."/>
            <person name="King H."/>
            <person name="Zhang Q."/>
            <person name="Presley C."/>
            <person name="Deng X."/>
            <person name="Wei C.I."/>
            <person name="Xiao S."/>
        </authorList>
    </citation>
    <scope>NUCLEOTIDE SEQUENCE [LARGE SCALE GENOMIC DNA]</scope>
    <source>
        <strain evidence="17">UMSG1</strain>
    </source>
</reference>
<dbReference type="GO" id="GO:0004222">
    <property type="term" value="F:metalloendopeptidase activity"/>
    <property type="evidence" value="ECO:0007669"/>
    <property type="project" value="UniProtKB-EC"/>
</dbReference>
<keyword evidence="7 15" id="KW-0479">Metal-binding</keyword>
<keyword evidence="12" id="KW-0496">Mitochondrion</keyword>
<evidence type="ECO:0000256" key="2">
    <source>
        <dbReference type="ARBA" id="ARBA00004305"/>
    </source>
</evidence>
<comment type="similarity">
    <text evidence="3 15">Belongs to the peptidase M3 family.</text>
</comment>
<dbReference type="GO" id="GO:0006518">
    <property type="term" value="P:peptide metabolic process"/>
    <property type="evidence" value="ECO:0007669"/>
    <property type="project" value="TreeGrafter"/>
</dbReference>
<proteinExistence type="inferred from homology"/>
<evidence type="ECO:0000256" key="9">
    <source>
        <dbReference type="ARBA" id="ARBA00022833"/>
    </source>
</evidence>
<evidence type="ECO:0000256" key="7">
    <source>
        <dbReference type="ARBA" id="ARBA00022723"/>
    </source>
</evidence>
<dbReference type="InterPro" id="IPR045090">
    <property type="entry name" value="Pept_M3A_M3B"/>
</dbReference>
<dbReference type="Pfam" id="PF01432">
    <property type="entry name" value="Peptidase_M3"/>
    <property type="match status" value="1"/>
</dbReference>
<dbReference type="AlphaFoldDB" id="A0A420IPF3"/>
<evidence type="ECO:0000259" key="16">
    <source>
        <dbReference type="Pfam" id="PF01432"/>
    </source>
</evidence>
<dbReference type="GO" id="GO:0046872">
    <property type="term" value="F:metal ion binding"/>
    <property type="evidence" value="ECO:0007669"/>
    <property type="project" value="UniProtKB-UniRule"/>
</dbReference>
<evidence type="ECO:0000256" key="1">
    <source>
        <dbReference type="ARBA" id="ARBA00000436"/>
    </source>
</evidence>
<dbReference type="CDD" id="cd06457">
    <property type="entry name" value="M3A_MIP"/>
    <property type="match status" value="1"/>
</dbReference>
<evidence type="ECO:0000256" key="6">
    <source>
        <dbReference type="ARBA" id="ARBA00022670"/>
    </source>
</evidence>
<sequence>MWRLVSTRKWTFATYLQKHSRLRRINTLRASITPNEVSTLPKSLQPSRLKVDHANVGAKKDEAVLQEIFDSPELWEQFSRSSLVGPNHGLFQNRYLTKPQGFEEFANVCLQKTQKIVTKVLAASTTEQYLNIVKDLDRLSDLLCRVIDLSEFVRSTHPEAEMQYAASKAHSMMFEYMNILNTTRGLASQLDIAIKSPSISGKWDEQETLVASILKKDFDKSAINLPQSERKRFVSLSQDICEIGQDFVEKMAPKLNHLSFSSNKLKGMDPTLVKKFTSWGQVKLPVTGQVSSAVLQTVQDEDVREKIFIASRTSAPETIERLHLLLRRRAELARLTNFESYAHMNMEGKMAKSPELVIAFLKALSKKNRSLINSELDQILAAKKLMTQTNETSLQPWDKEYYMFQLQSAVRTKQKRVDFLSSFFSLGRVMQGLSRLFSRLYGIRLVPHETSSGETWHPDVRRLDVISETDGHVAVLYCDLFSRPGKSNNPAHFTIQCSRHIRKCEIEEAAASESSLFENAVIAVSDGMATAFSPLGELMQLPIIGLICDFTPNTTSRPTLLSFSQLTTLFHEMGHAIHSALGRTTFQNVSGTRCPTDFAELPSVLMEHFAADPQVIGLFAEHYETGEKLNYGMVEEKLQIISKFEGLDTENQITLAMLDQAYHSSLPLDSNFDSSKVYLDIQKKNGALLPDPEGTSWQGFFGHLFGYGSMYYSYLFDRVLAKRVWTNVFNNGEASISRENGERYKKEVLQWGGSRDPWRCLSNVLEDERLEGEGEKVMSLVGSWGIEDGKKQ</sequence>
<evidence type="ECO:0000256" key="15">
    <source>
        <dbReference type="RuleBase" id="RU003435"/>
    </source>
</evidence>
<comment type="catalytic activity">
    <reaction evidence="1">
        <text>Release of an N-terminal octapeptide as second stage of processing of some proteins imported into the mitochondrion.</text>
        <dbReference type="EC" id="3.4.24.59"/>
    </reaction>
</comment>
<dbReference type="Gene3D" id="3.40.390.10">
    <property type="entry name" value="Collagenase (Catalytic Domain)"/>
    <property type="match status" value="1"/>
</dbReference>
<evidence type="ECO:0000256" key="5">
    <source>
        <dbReference type="ARBA" id="ARBA00018046"/>
    </source>
</evidence>
<evidence type="ECO:0000256" key="4">
    <source>
        <dbReference type="ARBA" id="ARBA00012441"/>
    </source>
</evidence>
<dbReference type="EMBL" id="MCBS01022739">
    <property type="protein sequence ID" value="RKF76413.1"/>
    <property type="molecule type" value="Genomic_DNA"/>
</dbReference>
<accession>A0A420IPF3</accession>
<gene>
    <name evidence="17" type="ORF">GcM1_227046</name>
</gene>
<keyword evidence="10" id="KW-0809">Transit peptide</keyword>
<evidence type="ECO:0000313" key="18">
    <source>
        <dbReference type="Proteomes" id="UP000285326"/>
    </source>
</evidence>
<comment type="subcellular location">
    <subcellularLocation>
        <location evidence="2">Mitochondrion matrix</location>
    </subcellularLocation>
</comment>